<dbReference type="PANTHER" id="PTHR11390">
    <property type="entry name" value="PROKARYOTIC DNA TOPOISOMERASE"/>
    <property type="match status" value="1"/>
</dbReference>
<evidence type="ECO:0000256" key="1">
    <source>
        <dbReference type="ARBA" id="ARBA00000213"/>
    </source>
</evidence>
<feature type="domain" description="Topo IA-type catalytic" evidence="14">
    <location>
        <begin position="151"/>
        <end position="586"/>
    </location>
</feature>
<dbReference type="Pfam" id="PF01131">
    <property type="entry name" value="Topoisom_bac"/>
    <property type="match status" value="1"/>
</dbReference>
<dbReference type="CDD" id="cd03362">
    <property type="entry name" value="TOPRIM_TopoIA_TopoIII"/>
    <property type="match status" value="1"/>
</dbReference>
<dbReference type="Pfam" id="PF13342">
    <property type="entry name" value="Toprim_Crpt"/>
    <property type="match status" value="2"/>
</dbReference>
<dbReference type="Gene3D" id="1.10.460.10">
    <property type="entry name" value="Topoisomerase I, domain 2"/>
    <property type="match status" value="1"/>
</dbReference>
<dbReference type="InterPro" id="IPR006171">
    <property type="entry name" value="TOPRIM_dom"/>
</dbReference>
<dbReference type="InterPro" id="IPR013825">
    <property type="entry name" value="Topo_IA_cen_sub2"/>
</dbReference>
<dbReference type="InterPro" id="IPR025589">
    <property type="entry name" value="Toprim_C_rpt"/>
</dbReference>
<dbReference type="InterPro" id="IPR034144">
    <property type="entry name" value="TOPRIM_TopoIII"/>
</dbReference>
<dbReference type="InterPro" id="IPR000380">
    <property type="entry name" value="Topo_IA"/>
</dbReference>
<keyword evidence="5" id="KW-0799">Topoisomerase</keyword>
<dbReference type="GO" id="GO:0043597">
    <property type="term" value="C:cytoplasmic replication fork"/>
    <property type="evidence" value="ECO:0007669"/>
    <property type="project" value="TreeGrafter"/>
</dbReference>
<dbReference type="NCBIfam" id="NF005829">
    <property type="entry name" value="PRK07726.1"/>
    <property type="match status" value="1"/>
</dbReference>
<reference evidence="15 16" key="1">
    <citation type="submission" date="2021-05" db="EMBL/GenBank/DDBJ databases">
        <title>Comparative genomic studies on the polysaccharide-degrading batcterial strains of the Flammeovirga genus.</title>
        <authorList>
            <person name="Zewei F."/>
            <person name="Zheng Z."/>
            <person name="Yu L."/>
            <person name="Ruyue G."/>
            <person name="Yanhong M."/>
            <person name="Yuanyuan C."/>
            <person name="Jingyan G."/>
            <person name="Wenjun H."/>
        </authorList>
    </citation>
    <scope>NUCLEOTIDE SEQUENCE [LARGE SCALE GENOMIC DNA]</scope>
    <source>
        <strain evidence="15 16">NBRC:100898</strain>
    </source>
</reference>
<dbReference type="InterPro" id="IPR003602">
    <property type="entry name" value="Topo_IA_DNA-bd_dom"/>
</dbReference>
<dbReference type="AlphaFoldDB" id="A0AAX1N0W8"/>
<evidence type="ECO:0000256" key="2">
    <source>
        <dbReference type="ARBA" id="ARBA00009446"/>
    </source>
</evidence>
<dbReference type="InterPro" id="IPR013497">
    <property type="entry name" value="Topo_IA_cen"/>
</dbReference>
<feature type="domain" description="Toprim" evidence="13">
    <location>
        <begin position="1"/>
        <end position="134"/>
    </location>
</feature>
<evidence type="ECO:0000256" key="5">
    <source>
        <dbReference type="ARBA" id="ARBA00023029"/>
    </source>
</evidence>
<evidence type="ECO:0000256" key="8">
    <source>
        <dbReference type="ARBA" id="ARBA00030003"/>
    </source>
</evidence>
<dbReference type="EC" id="5.6.2.1" evidence="3"/>
<dbReference type="SMART" id="SM00493">
    <property type="entry name" value="TOPRIM"/>
    <property type="match status" value="1"/>
</dbReference>
<protein>
    <recommendedName>
        <fullName evidence="3">DNA topoisomerase</fullName>
        <ecNumber evidence="3">5.6.2.1</ecNumber>
    </recommendedName>
    <alternativeName>
        <fullName evidence="11">Omega-protein</fullName>
    </alternativeName>
    <alternativeName>
        <fullName evidence="10">Relaxing enzyme</fullName>
    </alternativeName>
    <alternativeName>
        <fullName evidence="8">Swivelase</fullName>
    </alternativeName>
    <alternativeName>
        <fullName evidence="9">Untwisting enzyme</fullName>
    </alternativeName>
</protein>
<organism evidence="15 16">
    <name type="scientific">Flammeovirga yaeyamensis</name>
    <dbReference type="NCBI Taxonomy" id="367791"/>
    <lineage>
        <taxon>Bacteria</taxon>
        <taxon>Pseudomonadati</taxon>
        <taxon>Bacteroidota</taxon>
        <taxon>Cytophagia</taxon>
        <taxon>Cytophagales</taxon>
        <taxon>Flammeovirgaceae</taxon>
        <taxon>Flammeovirga</taxon>
    </lineage>
</organism>
<dbReference type="CDD" id="cd00186">
    <property type="entry name" value="TOP1Ac"/>
    <property type="match status" value="1"/>
</dbReference>
<dbReference type="GO" id="GO:0006281">
    <property type="term" value="P:DNA repair"/>
    <property type="evidence" value="ECO:0007669"/>
    <property type="project" value="TreeGrafter"/>
</dbReference>
<dbReference type="PANTHER" id="PTHR11390:SF21">
    <property type="entry name" value="DNA TOPOISOMERASE 3-ALPHA"/>
    <property type="match status" value="1"/>
</dbReference>
<dbReference type="Gene3D" id="1.10.290.10">
    <property type="entry name" value="Topoisomerase I, domain 4"/>
    <property type="match status" value="1"/>
</dbReference>
<keyword evidence="7" id="KW-0413">Isomerase</keyword>
<evidence type="ECO:0000256" key="3">
    <source>
        <dbReference type="ARBA" id="ARBA00012891"/>
    </source>
</evidence>
<gene>
    <name evidence="15" type="ORF">KMW28_16415</name>
</gene>
<dbReference type="InterPro" id="IPR003601">
    <property type="entry name" value="Topo_IA_2"/>
</dbReference>
<dbReference type="SMART" id="SM00436">
    <property type="entry name" value="TOP1Bc"/>
    <property type="match status" value="1"/>
</dbReference>
<dbReference type="RefSeq" id="WP_169662754.1">
    <property type="nucleotide sequence ID" value="NZ_CP076132.1"/>
</dbReference>
<dbReference type="PRINTS" id="PR00417">
    <property type="entry name" value="PRTPISMRASEI"/>
</dbReference>
<keyword evidence="4" id="KW-0479">Metal-binding</keyword>
<feature type="region of interest" description="Disordered" evidence="12">
    <location>
        <begin position="433"/>
        <end position="467"/>
    </location>
</feature>
<dbReference type="PROSITE" id="PS50880">
    <property type="entry name" value="TOPRIM"/>
    <property type="match status" value="1"/>
</dbReference>
<evidence type="ECO:0000313" key="16">
    <source>
        <dbReference type="Proteomes" id="UP000678679"/>
    </source>
</evidence>
<evidence type="ECO:0000313" key="15">
    <source>
        <dbReference type="EMBL" id="QWG01229.1"/>
    </source>
</evidence>
<dbReference type="GO" id="GO:0006265">
    <property type="term" value="P:DNA topological change"/>
    <property type="evidence" value="ECO:0007669"/>
    <property type="project" value="InterPro"/>
</dbReference>
<dbReference type="Gene3D" id="3.40.50.140">
    <property type="match status" value="1"/>
</dbReference>
<dbReference type="Pfam" id="PF01751">
    <property type="entry name" value="Toprim"/>
    <property type="match status" value="1"/>
</dbReference>
<sequence length="794" mass="90886">MKVCIAEKPSVARDLAKVLGAKNKKNGYFEGNGYQITWTFGHLCTLKEPHDYDPTLKRWDLITLPIVPQKFAIKLIENDGSKQQFKVIESLVQNATEVINCGDAGQEGELIQRWVLHHAKCKAPVKRLWISSLTEEAIKKGFDKLQEEKDFDLLYKAGSARAIGDWLLGINATRLYTIKFGGYKQLLSIGRVQTPTLALITDRFLEIQNFKKEKYWELKTKYRNVLFSYAKGRFTEKERVDKAIEYVTGKPFEITSTQRKEGTEAPQYLFDLTSLQVECNKKFSFSAEQTLKIAQSLYEKKLLTYPRVDTTYLPNNMYGEIGPTMRALHKFSKETAPLFGKPFRKTKKVFNDQKVTDHHAIIPTKIKAGNMNQNEAAVYDLVALRFIAAFYPDCKVAKTEVRGIVDKAEFRASGKEILDLGWRVLFKKEDEEEKKRKKKKGEDEEQSLPNFVEGETGEHKPEVQMKETKPPKLYTEATLLRAMETAGKSVDDDELRKAMKENGIGRPSTRANIIETLFRRKYIERQRKNIIPTQAGLDLINTIQNDLLKSAELTGIWEKKLRQIEDGSYQVENFMNEIKNMVGEVVFNVKQIQTNFKIQTPTKSLKVKKQTSKPTAKGKMSLTCPKCKKKEVIKGKTAYGCLGYKDKSCDFVVKFEFGGKKLTDKQIESLIIKGRTPEIKGFKINNTSKNGVITLDQQYQMLFNEIEEAPLMCPKCGKGQIIEGKTAYGCENWKNGCDFKVPFINFDKKITKSQLKSLLNKKITPKMKGFTFENEKNREGRLKLNPDFSISLDI</sequence>
<accession>A0AAX1N0W8</accession>
<dbReference type="GO" id="GO:0003677">
    <property type="term" value="F:DNA binding"/>
    <property type="evidence" value="ECO:0007669"/>
    <property type="project" value="UniProtKB-KW"/>
</dbReference>
<dbReference type="PROSITE" id="PS52039">
    <property type="entry name" value="TOPO_IA_2"/>
    <property type="match status" value="1"/>
</dbReference>
<dbReference type="GO" id="GO:0046872">
    <property type="term" value="F:metal ion binding"/>
    <property type="evidence" value="ECO:0007669"/>
    <property type="project" value="UniProtKB-KW"/>
</dbReference>
<dbReference type="Gene3D" id="2.70.20.10">
    <property type="entry name" value="Topoisomerase I, domain 3"/>
    <property type="match status" value="1"/>
</dbReference>
<evidence type="ECO:0000259" key="13">
    <source>
        <dbReference type="PROSITE" id="PS50880"/>
    </source>
</evidence>
<evidence type="ECO:0000256" key="12">
    <source>
        <dbReference type="SAM" id="MobiDB-lite"/>
    </source>
</evidence>
<comment type="similarity">
    <text evidence="2">Belongs to the type IA topoisomerase family.</text>
</comment>
<evidence type="ECO:0000256" key="7">
    <source>
        <dbReference type="ARBA" id="ARBA00023235"/>
    </source>
</evidence>
<dbReference type="Proteomes" id="UP000678679">
    <property type="component" value="Chromosome 1"/>
</dbReference>
<dbReference type="NCBIfam" id="TIGR01056">
    <property type="entry name" value="topB"/>
    <property type="match status" value="1"/>
</dbReference>
<evidence type="ECO:0000256" key="11">
    <source>
        <dbReference type="ARBA" id="ARBA00032877"/>
    </source>
</evidence>
<dbReference type="EMBL" id="CP076132">
    <property type="protein sequence ID" value="QWG01229.1"/>
    <property type="molecule type" value="Genomic_DNA"/>
</dbReference>
<dbReference type="InterPro" id="IPR013826">
    <property type="entry name" value="Topo_IA_cen_sub3"/>
</dbReference>
<comment type="catalytic activity">
    <reaction evidence="1">
        <text>ATP-independent breakage of single-stranded DNA, followed by passage and rejoining.</text>
        <dbReference type="EC" id="5.6.2.1"/>
    </reaction>
</comment>
<evidence type="ECO:0000259" key="14">
    <source>
        <dbReference type="PROSITE" id="PS52039"/>
    </source>
</evidence>
<keyword evidence="6" id="KW-0238">DNA-binding</keyword>
<evidence type="ECO:0000256" key="9">
    <source>
        <dbReference type="ARBA" id="ARBA00031985"/>
    </source>
</evidence>
<dbReference type="KEGG" id="fya:KMW28_16415"/>
<name>A0AAX1N0W8_9BACT</name>
<evidence type="ECO:0000256" key="6">
    <source>
        <dbReference type="ARBA" id="ARBA00023125"/>
    </source>
</evidence>
<dbReference type="SMART" id="SM00437">
    <property type="entry name" value="TOP1Ac"/>
    <property type="match status" value="1"/>
</dbReference>
<dbReference type="InterPro" id="IPR023405">
    <property type="entry name" value="Topo_IA_core_domain"/>
</dbReference>
<dbReference type="InterPro" id="IPR005738">
    <property type="entry name" value="TopoIII"/>
</dbReference>
<keyword evidence="16" id="KW-1185">Reference proteome</keyword>
<evidence type="ECO:0000256" key="10">
    <source>
        <dbReference type="ARBA" id="ARBA00032235"/>
    </source>
</evidence>
<dbReference type="GO" id="GO:0003917">
    <property type="term" value="F:DNA topoisomerase type I (single strand cut, ATP-independent) activity"/>
    <property type="evidence" value="ECO:0007669"/>
    <property type="project" value="UniProtKB-EC"/>
</dbReference>
<dbReference type="InterPro" id="IPR013824">
    <property type="entry name" value="Topo_IA_cen_sub1"/>
</dbReference>
<feature type="compositionally biased region" description="Basic and acidic residues" evidence="12">
    <location>
        <begin position="456"/>
        <end position="467"/>
    </location>
</feature>
<dbReference type="GO" id="GO:0006310">
    <property type="term" value="P:DNA recombination"/>
    <property type="evidence" value="ECO:0007669"/>
    <property type="project" value="TreeGrafter"/>
</dbReference>
<dbReference type="SUPFAM" id="SSF56712">
    <property type="entry name" value="Prokaryotic type I DNA topoisomerase"/>
    <property type="match status" value="1"/>
</dbReference>
<proteinExistence type="inferred from homology"/>
<evidence type="ECO:0000256" key="4">
    <source>
        <dbReference type="ARBA" id="ARBA00022723"/>
    </source>
</evidence>